<organism evidence="1 2">
    <name type="scientific">Heterotrigona itama</name>
    <dbReference type="NCBI Taxonomy" id="395501"/>
    <lineage>
        <taxon>Eukaryota</taxon>
        <taxon>Metazoa</taxon>
        <taxon>Ecdysozoa</taxon>
        <taxon>Arthropoda</taxon>
        <taxon>Hexapoda</taxon>
        <taxon>Insecta</taxon>
        <taxon>Pterygota</taxon>
        <taxon>Neoptera</taxon>
        <taxon>Endopterygota</taxon>
        <taxon>Hymenoptera</taxon>
        <taxon>Apocrita</taxon>
        <taxon>Aculeata</taxon>
        <taxon>Apoidea</taxon>
        <taxon>Anthophila</taxon>
        <taxon>Apidae</taxon>
        <taxon>Heterotrigona</taxon>
    </lineage>
</organism>
<keyword evidence="2" id="KW-1185">Reference proteome</keyword>
<dbReference type="Proteomes" id="UP000752696">
    <property type="component" value="Unassembled WGS sequence"/>
</dbReference>
<reference evidence="1" key="1">
    <citation type="submission" date="2020-07" db="EMBL/GenBank/DDBJ databases">
        <authorList>
            <person name="Nazaruddin N."/>
        </authorList>
    </citation>
    <scope>NUCLEOTIDE SEQUENCE</scope>
</reference>
<feature type="non-terminal residue" evidence="1">
    <location>
        <position position="1"/>
    </location>
</feature>
<gene>
    <name evidence="1" type="ORF">MHI_LOCUS798907</name>
</gene>
<dbReference type="AlphaFoldDB" id="A0A6V7HE64"/>
<sequence>ARRGTFTCWPLRVQKYASEDAGQSLRRRSLLHLLKQWKLQVQATTTTTTKYTTVDSLNLTISALTER</sequence>
<feature type="non-terminal residue" evidence="1">
    <location>
        <position position="67"/>
    </location>
</feature>
<dbReference type="EMBL" id="CAJDYZ010010769">
    <property type="protein sequence ID" value="CAD1478460.1"/>
    <property type="molecule type" value="Genomic_DNA"/>
</dbReference>
<comment type="caution">
    <text evidence="1">The sequence shown here is derived from an EMBL/GenBank/DDBJ whole genome shotgun (WGS) entry which is preliminary data.</text>
</comment>
<evidence type="ECO:0000313" key="1">
    <source>
        <dbReference type="EMBL" id="CAD1478460.1"/>
    </source>
</evidence>
<protein>
    <submittedName>
        <fullName evidence="1">Uncharacterized protein</fullName>
    </submittedName>
</protein>
<accession>A0A6V7HE64</accession>
<proteinExistence type="predicted"/>
<evidence type="ECO:0000313" key="2">
    <source>
        <dbReference type="Proteomes" id="UP000752696"/>
    </source>
</evidence>
<name>A0A6V7HE64_9HYME</name>